<dbReference type="PROSITE" id="PS51257">
    <property type="entry name" value="PROKAR_LIPOPROTEIN"/>
    <property type="match status" value="1"/>
</dbReference>
<evidence type="ECO:0000256" key="1">
    <source>
        <dbReference type="SAM" id="MobiDB-lite"/>
    </source>
</evidence>
<evidence type="ECO:0000256" key="2">
    <source>
        <dbReference type="SAM" id="SignalP"/>
    </source>
</evidence>
<name>A0ABW5NG60_9FLAO</name>
<dbReference type="Proteomes" id="UP001597459">
    <property type="component" value="Unassembled WGS sequence"/>
</dbReference>
<sequence>MIRLIQIFCLFLFLSACSKAKQTNQSQKGNPSLTAVEQQSKEPSQEQEYFSNIEDFKKFVSRKWVALIGDEPCASFKRTIKFENNFLYEYDGMEPTQYKIEKIKQIDSKTLDIKIENDLDYDVIFRVEVLDLKEKLVKWTVNGEEYYEKTKPYDIVCGGSGDYKEGAIMSNESSFSKKWEGFYQFTSVEEGEENVELGEGKSYDLYISLDSVNLKSYGYRHLENRKSYAIEKEGALFIYNQDPDEGLLLKLILKDNEYIATSLTDRKGEFKVLKK</sequence>
<dbReference type="EMBL" id="JBHULX010000039">
    <property type="protein sequence ID" value="MFD2593214.1"/>
    <property type="molecule type" value="Genomic_DNA"/>
</dbReference>
<feature type="signal peptide" evidence="2">
    <location>
        <begin position="1"/>
        <end position="20"/>
    </location>
</feature>
<gene>
    <name evidence="3" type="ORF">ACFSTE_20410</name>
</gene>
<keyword evidence="4" id="KW-1185">Reference proteome</keyword>
<feature type="compositionally biased region" description="Polar residues" evidence="1">
    <location>
        <begin position="23"/>
        <end position="36"/>
    </location>
</feature>
<feature type="chain" id="PRO_5045694442" description="Lipoprotein" evidence="2">
    <location>
        <begin position="21"/>
        <end position="275"/>
    </location>
</feature>
<accession>A0ABW5NG60</accession>
<proteinExistence type="predicted"/>
<evidence type="ECO:0008006" key="5">
    <source>
        <dbReference type="Google" id="ProtNLM"/>
    </source>
</evidence>
<comment type="caution">
    <text evidence="3">The sequence shown here is derived from an EMBL/GenBank/DDBJ whole genome shotgun (WGS) entry which is preliminary data.</text>
</comment>
<protein>
    <recommendedName>
        <fullName evidence="5">Lipoprotein</fullName>
    </recommendedName>
</protein>
<organism evidence="3 4">
    <name type="scientific">Aquimarina hainanensis</name>
    <dbReference type="NCBI Taxonomy" id="1578017"/>
    <lineage>
        <taxon>Bacteria</taxon>
        <taxon>Pseudomonadati</taxon>
        <taxon>Bacteroidota</taxon>
        <taxon>Flavobacteriia</taxon>
        <taxon>Flavobacteriales</taxon>
        <taxon>Flavobacteriaceae</taxon>
        <taxon>Aquimarina</taxon>
    </lineage>
</organism>
<dbReference type="RefSeq" id="WP_378255449.1">
    <property type="nucleotide sequence ID" value="NZ_JBHSJV010000001.1"/>
</dbReference>
<reference evidence="4" key="1">
    <citation type="journal article" date="2019" name="Int. J. Syst. Evol. Microbiol.">
        <title>The Global Catalogue of Microorganisms (GCM) 10K type strain sequencing project: providing services to taxonomists for standard genome sequencing and annotation.</title>
        <authorList>
            <consortium name="The Broad Institute Genomics Platform"/>
            <consortium name="The Broad Institute Genome Sequencing Center for Infectious Disease"/>
            <person name="Wu L."/>
            <person name="Ma J."/>
        </authorList>
    </citation>
    <scope>NUCLEOTIDE SEQUENCE [LARGE SCALE GENOMIC DNA]</scope>
    <source>
        <strain evidence="4">KCTC 42423</strain>
    </source>
</reference>
<evidence type="ECO:0000313" key="4">
    <source>
        <dbReference type="Proteomes" id="UP001597459"/>
    </source>
</evidence>
<keyword evidence="2" id="KW-0732">Signal</keyword>
<feature type="region of interest" description="Disordered" evidence="1">
    <location>
        <begin position="23"/>
        <end position="43"/>
    </location>
</feature>
<evidence type="ECO:0000313" key="3">
    <source>
        <dbReference type="EMBL" id="MFD2593214.1"/>
    </source>
</evidence>